<dbReference type="Proteomes" id="UP001066276">
    <property type="component" value="Chromosome 4_1"/>
</dbReference>
<protein>
    <submittedName>
        <fullName evidence="1">Uncharacterized protein</fullName>
    </submittedName>
</protein>
<sequence length="115" mass="13313">MERQLDAEKEGCTEEFMVKDDDEYALIWNTKMIWKMNLELFLGQMLITIYVVGSVGEGSLPTRQVLGPNIMEQEVSEETLEVLNFTHNKEGDVLGLQDREAEVWDMCKVKIRERG</sequence>
<dbReference type="AlphaFoldDB" id="A0AAV7TAL8"/>
<name>A0AAV7TAL8_PLEWA</name>
<keyword evidence="2" id="KW-1185">Reference proteome</keyword>
<proteinExistence type="predicted"/>
<accession>A0AAV7TAL8</accession>
<evidence type="ECO:0000313" key="2">
    <source>
        <dbReference type="Proteomes" id="UP001066276"/>
    </source>
</evidence>
<dbReference type="EMBL" id="JANPWB010000007">
    <property type="protein sequence ID" value="KAJ1172907.1"/>
    <property type="molecule type" value="Genomic_DNA"/>
</dbReference>
<evidence type="ECO:0000313" key="1">
    <source>
        <dbReference type="EMBL" id="KAJ1172907.1"/>
    </source>
</evidence>
<comment type="caution">
    <text evidence="1">The sequence shown here is derived from an EMBL/GenBank/DDBJ whole genome shotgun (WGS) entry which is preliminary data.</text>
</comment>
<reference evidence="1" key="1">
    <citation type="journal article" date="2022" name="bioRxiv">
        <title>Sequencing and chromosome-scale assembly of the giantPleurodeles waltlgenome.</title>
        <authorList>
            <person name="Brown T."/>
            <person name="Elewa A."/>
            <person name="Iarovenko S."/>
            <person name="Subramanian E."/>
            <person name="Araus A.J."/>
            <person name="Petzold A."/>
            <person name="Susuki M."/>
            <person name="Suzuki K.-i.T."/>
            <person name="Hayashi T."/>
            <person name="Toyoda A."/>
            <person name="Oliveira C."/>
            <person name="Osipova E."/>
            <person name="Leigh N.D."/>
            <person name="Simon A."/>
            <person name="Yun M.H."/>
        </authorList>
    </citation>
    <scope>NUCLEOTIDE SEQUENCE</scope>
    <source>
        <strain evidence="1">20211129_DDA</strain>
        <tissue evidence="1">Liver</tissue>
    </source>
</reference>
<organism evidence="1 2">
    <name type="scientific">Pleurodeles waltl</name>
    <name type="common">Iberian ribbed newt</name>
    <dbReference type="NCBI Taxonomy" id="8319"/>
    <lineage>
        <taxon>Eukaryota</taxon>
        <taxon>Metazoa</taxon>
        <taxon>Chordata</taxon>
        <taxon>Craniata</taxon>
        <taxon>Vertebrata</taxon>
        <taxon>Euteleostomi</taxon>
        <taxon>Amphibia</taxon>
        <taxon>Batrachia</taxon>
        <taxon>Caudata</taxon>
        <taxon>Salamandroidea</taxon>
        <taxon>Salamandridae</taxon>
        <taxon>Pleurodelinae</taxon>
        <taxon>Pleurodeles</taxon>
    </lineage>
</organism>
<gene>
    <name evidence="1" type="ORF">NDU88_004749</name>
</gene>